<evidence type="ECO:0000256" key="1">
    <source>
        <dbReference type="SAM" id="Coils"/>
    </source>
</evidence>
<gene>
    <name evidence="3" type="ORF">TTHERM_000653649</name>
</gene>
<sequence length="758" mass="89745">MDTQNTLKKNKEKEDPYDFLQDIKISICSTDENDVEQSLRRQQKNSKILNKIIQELSEKLVELLKQTYEIQIEQAFNRVLKIFEILKKLQANFIFYDLYFTAFESYADKKIATLSEQAQQNWQNVPAICLEKYLSVFQIQNKINPKDVESYINYLMLMKKVPEAIKIFNIFNMRKYMNMFDLLERVISQDKVSDAILLVEKTEVELQKHLILILTEKSYIDKCVDLIQQYGLNYKEFPLLISKMEKKHIEKVLPSPDDWEKAEERVHTNKEVLCYLVETLKEQGKNDEAVSIVKRHQLDQLDYYKEHIQQINNSGKYVPNRILEKDGFGPSEEIIFGQGSGTYIHLSQFDIQEEDVVFIYDTKEQKQIFQEVEKTILNSKIVGFDSEFASQWNKFEKGGVSIIQLAVQNKIYIFDALNLLVNKFSQEFFNFCKTLFESKQIIKAGHSISTDLNEMEKTFKSEKKFDLNNFVDIALLNRDIFSLANTASLKFMVQKLLNLQMSKFEQISNWDRRPLRKSQIHYAAVDAFIVIKLYEKLVQIQQAGGALNYVNVYQEEQKDNLNNQDQKIKQNLTLVIDDKFTYTKENEHFFKKTNTTQIKFLIDNMLFKLVKYLRNSGIDAAYITEKDYQLLQDLSLREERVVVTRDNKLFNMKKSIPVYILQENLDTEKQFQEIIKFFKINQNKLNLLSRCVKCNNDNLVIISAEVAMQHLKFTHPQDFNKFEYWQCTQCKQVYWEGDTYKKSQKRFEDLNQKCQKKK</sequence>
<dbReference type="InParanoid" id="W7XE61"/>
<proteinExistence type="predicted"/>
<dbReference type="SUPFAM" id="SSF53098">
    <property type="entry name" value="Ribonuclease H-like"/>
    <property type="match status" value="1"/>
</dbReference>
<dbReference type="Pfam" id="PF01612">
    <property type="entry name" value="DNA_pol_A_exo1"/>
    <property type="match status" value="1"/>
</dbReference>
<keyword evidence="1" id="KW-0175">Coiled coil</keyword>
<dbReference type="GO" id="GO:0006139">
    <property type="term" value="P:nucleobase-containing compound metabolic process"/>
    <property type="evidence" value="ECO:0007669"/>
    <property type="project" value="InterPro"/>
</dbReference>
<dbReference type="InterPro" id="IPR036397">
    <property type="entry name" value="RNaseH_sf"/>
</dbReference>
<evidence type="ECO:0000313" key="3">
    <source>
        <dbReference type="EMBL" id="EWS74823.1"/>
    </source>
</evidence>
<keyword evidence="3" id="KW-0540">Nuclease</keyword>
<dbReference type="eggNOG" id="KOG2207">
    <property type="taxonomic scope" value="Eukaryota"/>
</dbReference>
<feature type="coiled-coil region" evidence="1">
    <location>
        <begin position="39"/>
        <end position="66"/>
    </location>
</feature>
<name>W7XE61_TETTS</name>
<feature type="domain" description="3'-5' exonuclease" evidence="2">
    <location>
        <begin position="356"/>
        <end position="542"/>
    </location>
</feature>
<dbReference type="InterPro" id="IPR002782">
    <property type="entry name" value="Mut7-C_RNAse_dom"/>
</dbReference>
<dbReference type="RefSeq" id="XP_012652654.1">
    <property type="nucleotide sequence ID" value="XM_012797200.1"/>
</dbReference>
<evidence type="ECO:0000313" key="4">
    <source>
        <dbReference type="Proteomes" id="UP000009168"/>
    </source>
</evidence>
<dbReference type="PANTHER" id="PTHR47765">
    <property type="entry name" value="3'-5' EXONUCLEASE DOMAIN-CONTAINING PROTEIN"/>
    <property type="match status" value="1"/>
</dbReference>
<dbReference type="OrthoDB" id="289144at2759"/>
<dbReference type="GO" id="GO:0008408">
    <property type="term" value="F:3'-5' exonuclease activity"/>
    <property type="evidence" value="ECO:0007669"/>
    <property type="project" value="InterPro"/>
</dbReference>
<keyword evidence="3" id="KW-0269">Exonuclease</keyword>
<dbReference type="GeneID" id="24440037"/>
<dbReference type="Proteomes" id="UP000009168">
    <property type="component" value="Unassembled WGS sequence"/>
</dbReference>
<dbReference type="Gene3D" id="3.30.420.10">
    <property type="entry name" value="Ribonuclease H-like superfamily/Ribonuclease H"/>
    <property type="match status" value="1"/>
</dbReference>
<evidence type="ECO:0000259" key="2">
    <source>
        <dbReference type="SMART" id="SM00474"/>
    </source>
</evidence>
<dbReference type="InterPro" id="IPR052408">
    <property type="entry name" value="Exonuclease_MUT-7-like"/>
</dbReference>
<dbReference type="InterPro" id="IPR012337">
    <property type="entry name" value="RNaseH-like_sf"/>
</dbReference>
<organism evidence="3 4">
    <name type="scientific">Tetrahymena thermophila (strain SB210)</name>
    <dbReference type="NCBI Taxonomy" id="312017"/>
    <lineage>
        <taxon>Eukaryota</taxon>
        <taxon>Sar</taxon>
        <taxon>Alveolata</taxon>
        <taxon>Ciliophora</taxon>
        <taxon>Intramacronucleata</taxon>
        <taxon>Oligohymenophorea</taxon>
        <taxon>Hymenostomatida</taxon>
        <taxon>Tetrahymenina</taxon>
        <taxon>Tetrahymenidae</taxon>
        <taxon>Tetrahymena</taxon>
    </lineage>
</organism>
<dbReference type="CDD" id="cd06141">
    <property type="entry name" value="WRN_exo"/>
    <property type="match status" value="1"/>
</dbReference>
<dbReference type="KEGG" id="tet:TTHERM_000653649"/>
<dbReference type="InterPro" id="IPR002562">
    <property type="entry name" value="3'-5'_exonuclease_dom"/>
</dbReference>
<dbReference type="Pfam" id="PF01927">
    <property type="entry name" value="Mut7-C"/>
    <property type="match status" value="1"/>
</dbReference>
<dbReference type="SMART" id="SM00474">
    <property type="entry name" value="35EXOc"/>
    <property type="match status" value="1"/>
</dbReference>
<dbReference type="AlphaFoldDB" id="W7XE61"/>
<dbReference type="PANTHER" id="PTHR47765:SF2">
    <property type="entry name" value="EXONUCLEASE MUT-7 HOMOLOG"/>
    <property type="match status" value="1"/>
</dbReference>
<dbReference type="GO" id="GO:0003676">
    <property type="term" value="F:nucleic acid binding"/>
    <property type="evidence" value="ECO:0007669"/>
    <property type="project" value="InterPro"/>
</dbReference>
<keyword evidence="4" id="KW-1185">Reference proteome</keyword>
<keyword evidence="3" id="KW-0378">Hydrolase</keyword>
<dbReference type="STRING" id="312017.W7XE61"/>
<reference evidence="4" key="1">
    <citation type="journal article" date="2006" name="PLoS Biol.">
        <title>Macronuclear genome sequence of the ciliate Tetrahymena thermophila, a model eukaryote.</title>
        <authorList>
            <person name="Eisen J.A."/>
            <person name="Coyne R.S."/>
            <person name="Wu M."/>
            <person name="Wu D."/>
            <person name="Thiagarajan M."/>
            <person name="Wortman J.R."/>
            <person name="Badger J.H."/>
            <person name="Ren Q."/>
            <person name="Amedeo P."/>
            <person name="Jones K.M."/>
            <person name="Tallon L.J."/>
            <person name="Delcher A.L."/>
            <person name="Salzberg S.L."/>
            <person name="Silva J.C."/>
            <person name="Haas B.J."/>
            <person name="Majoros W.H."/>
            <person name="Farzad M."/>
            <person name="Carlton J.M."/>
            <person name="Smith R.K. Jr."/>
            <person name="Garg J."/>
            <person name="Pearlman R.E."/>
            <person name="Karrer K.M."/>
            <person name="Sun L."/>
            <person name="Manning G."/>
            <person name="Elde N.C."/>
            <person name="Turkewitz A.P."/>
            <person name="Asai D.J."/>
            <person name="Wilkes D.E."/>
            <person name="Wang Y."/>
            <person name="Cai H."/>
            <person name="Collins K."/>
            <person name="Stewart B.A."/>
            <person name="Lee S.R."/>
            <person name="Wilamowska K."/>
            <person name="Weinberg Z."/>
            <person name="Ruzzo W.L."/>
            <person name="Wloga D."/>
            <person name="Gaertig J."/>
            <person name="Frankel J."/>
            <person name="Tsao C.-C."/>
            <person name="Gorovsky M.A."/>
            <person name="Keeling P.J."/>
            <person name="Waller R.F."/>
            <person name="Patron N.J."/>
            <person name="Cherry J.M."/>
            <person name="Stover N.A."/>
            <person name="Krieger C.J."/>
            <person name="del Toro C."/>
            <person name="Ryder H.F."/>
            <person name="Williamson S.C."/>
            <person name="Barbeau R.A."/>
            <person name="Hamilton E.P."/>
            <person name="Orias E."/>
        </authorList>
    </citation>
    <scope>NUCLEOTIDE SEQUENCE [LARGE SCALE GENOMIC DNA]</scope>
    <source>
        <strain evidence="4">SB210</strain>
    </source>
</reference>
<accession>W7XE61</accession>
<protein>
    <submittedName>
        <fullName evidence="3">3'-5' exonuclease</fullName>
    </submittedName>
</protein>
<dbReference type="EMBL" id="GG662720">
    <property type="protein sequence ID" value="EWS74823.1"/>
    <property type="molecule type" value="Genomic_DNA"/>
</dbReference>